<dbReference type="Gene3D" id="3.40.50.10420">
    <property type="entry name" value="NagB/RpiA/CoA transferase-like"/>
    <property type="match status" value="1"/>
</dbReference>
<dbReference type="InterPro" id="IPR037171">
    <property type="entry name" value="NagB/RpiA_transferase-like"/>
</dbReference>
<dbReference type="SUPFAM" id="SSF100950">
    <property type="entry name" value="NagB/RpiA/CoA transferase-like"/>
    <property type="match status" value="1"/>
</dbReference>
<organism evidence="5">
    <name type="scientific">mine drainage metagenome</name>
    <dbReference type="NCBI Taxonomy" id="410659"/>
    <lineage>
        <taxon>unclassified sequences</taxon>
        <taxon>metagenomes</taxon>
        <taxon>ecological metagenomes</taxon>
    </lineage>
</organism>
<name>A0A1J5PPT1_9ZZZZ</name>
<evidence type="ECO:0000256" key="4">
    <source>
        <dbReference type="SAM" id="MobiDB-lite"/>
    </source>
</evidence>
<dbReference type="InterPro" id="IPR002698">
    <property type="entry name" value="FTHF_cligase"/>
</dbReference>
<keyword evidence="3" id="KW-0067">ATP-binding</keyword>
<dbReference type="EC" id="6.3.3.2" evidence="5"/>
<dbReference type="NCBIfam" id="TIGR02727">
    <property type="entry name" value="MTHFS_bact"/>
    <property type="match status" value="1"/>
</dbReference>
<protein>
    <submittedName>
        <fullName evidence="5">Putative 5-formyltetrahydrofolate cyclo-ligase</fullName>
        <ecNumber evidence="5">6.3.3.2</ecNumber>
    </submittedName>
</protein>
<evidence type="ECO:0000256" key="1">
    <source>
        <dbReference type="ARBA" id="ARBA00010638"/>
    </source>
</evidence>
<dbReference type="GO" id="GO:0009396">
    <property type="term" value="P:folic acid-containing compound biosynthetic process"/>
    <property type="evidence" value="ECO:0007669"/>
    <property type="project" value="TreeGrafter"/>
</dbReference>
<dbReference type="InterPro" id="IPR024185">
    <property type="entry name" value="FTHF_cligase-like_sf"/>
</dbReference>
<keyword evidence="2" id="KW-0547">Nucleotide-binding</keyword>
<dbReference type="PANTHER" id="PTHR23407:SF1">
    <property type="entry name" value="5-FORMYLTETRAHYDROFOLATE CYCLO-LIGASE"/>
    <property type="match status" value="1"/>
</dbReference>
<dbReference type="AlphaFoldDB" id="A0A1J5PPT1"/>
<comment type="caution">
    <text evidence="5">The sequence shown here is derived from an EMBL/GenBank/DDBJ whole genome shotgun (WGS) entry which is preliminary data.</text>
</comment>
<gene>
    <name evidence="5" type="ORF">GALL_488100</name>
</gene>
<dbReference type="PIRSF" id="PIRSF006806">
    <property type="entry name" value="FTHF_cligase"/>
    <property type="match status" value="1"/>
</dbReference>
<feature type="region of interest" description="Disordered" evidence="4">
    <location>
        <begin position="1"/>
        <end position="22"/>
    </location>
</feature>
<accession>A0A1J5PPT1</accession>
<dbReference type="GO" id="GO:0035999">
    <property type="term" value="P:tetrahydrofolate interconversion"/>
    <property type="evidence" value="ECO:0007669"/>
    <property type="project" value="TreeGrafter"/>
</dbReference>
<dbReference type="PANTHER" id="PTHR23407">
    <property type="entry name" value="ATPASE INHIBITOR/5-FORMYLTETRAHYDROFOLATE CYCLO-LIGASE"/>
    <property type="match status" value="1"/>
</dbReference>
<sequence length="196" mass="22756">MDKTQLRSQLQRRRRELSASQRTQAARRIVRHALRAGLLRRYQHVGAYLPHGAEINTLPLLNRVLGLGKQTYLPMLPFGRGKKLWFNRLEAGNRWTYNRFGIAENHGQKTVRAQHLDLVFMPLVGYDDFGYRIGMGGGYYDASLAFLQQRRHWRRPYLVGVAFACQHVPGKLPHDPWDIPLDAILTEQGLHRFGRF</sequence>
<dbReference type="Pfam" id="PF01812">
    <property type="entry name" value="5-FTHF_cyc-lig"/>
    <property type="match status" value="1"/>
</dbReference>
<evidence type="ECO:0000256" key="2">
    <source>
        <dbReference type="ARBA" id="ARBA00022741"/>
    </source>
</evidence>
<evidence type="ECO:0000256" key="3">
    <source>
        <dbReference type="ARBA" id="ARBA00022840"/>
    </source>
</evidence>
<dbReference type="EMBL" id="MLJW01004643">
    <property type="protein sequence ID" value="OIQ69588.1"/>
    <property type="molecule type" value="Genomic_DNA"/>
</dbReference>
<reference evidence="5" key="1">
    <citation type="submission" date="2016-10" db="EMBL/GenBank/DDBJ databases">
        <title>Sequence of Gallionella enrichment culture.</title>
        <authorList>
            <person name="Poehlein A."/>
            <person name="Muehling M."/>
            <person name="Daniel R."/>
        </authorList>
    </citation>
    <scope>NUCLEOTIDE SEQUENCE</scope>
</reference>
<comment type="similarity">
    <text evidence="1">Belongs to the 5-formyltetrahydrofolate cyclo-ligase family.</text>
</comment>
<evidence type="ECO:0000313" key="5">
    <source>
        <dbReference type="EMBL" id="OIQ69588.1"/>
    </source>
</evidence>
<proteinExistence type="inferred from homology"/>
<dbReference type="GO" id="GO:0030272">
    <property type="term" value="F:5-formyltetrahydrofolate cyclo-ligase activity"/>
    <property type="evidence" value="ECO:0007669"/>
    <property type="project" value="UniProtKB-EC"/>
</dbReference>
<dbReference type="GO" id="GO:0005524">
    <property type="term" value="F:ATP binding"/>
    <property type="evidence" value="ECO:0007669"/>
    <property type="project" value="UniProtKB-KW"/>
</dbReference>
<keyword evidence="5" id="KW-0436">Ligase</keyword>